<dbReference type="InterPro" id="IPR027417">
    <property type="entry name" value="P-loop_NTPase"/>
</dbReference>
<dbReference type="EnsemblBacteria" id="ACZ18763">
    <property type="protein sequence ID" value="ACZ18763"/>
    <property type="gene ID" value="Taci_0527"/>
</dbReference>
<dbReference type="PANTHER" id="PTHR42794">
    <property type="entry name" value="HEMIN IMPORT ATP-BINDING PROTEIN HMUV"/>
    <property type="match status" value="1"/>
</dbReference>
<dbReference type="InterPro" id="IPR017871">
    <property type="entry name" value="ABC_transporter-like_CS"/>
</dbReference>
<dbReference type="KEGG" id="tai:Taci_0527"/>
<dbReference type="Pfam" id="PF00005">
    <property type="entry name" value="ABC_tran"/>
    <property type="match status" value="1"/>
</dbReference>
<dbReference type="EMBL" id="CP001818">
    <property type="protein sequence ID" value="ACZ18763.1"/>
    <property type="molecule type" value="Genomic_DNA"/>
</dbReference>
<dbReference type="GO" id="GO:0005524">
    <property type="term" value="F:ATP binding"/>
    <property type="evidence" value="ECO:0007669"/>
    <property type="project" value="UniProtKB-KW"/>
</dbReference>
<feature type="domain" description="ABC transporter" evidence="5">
    <location>
        <begin position="3"/>
        <end position="235"/>
    </location>
</feature>
<dbReference type="Gene3D" id="3.40.50.300">
    <property type="entry name" value="P-loop containing nucleotide triphosphate hydrolases"/>
    <property type="match status" value="1"/>
</dbReference>
<dbReference type="InterPro" id="IPR003593">
    <property type="entry name" value="AAA+_ATPase"/>
</dbReference>
<proteinExistence type="predicted"/>
<name>D1B910_THEAS</name>
<keyword evidence="1" id="KW-0813">Transport</keyword>
<dbReference type="RefSeq" id="WP_012869279.1">
    <property type="nucleotide sequence ID" value="NC_013522.1"/>
</dbReference>
<keyword evidence="2" id="KW-0547">Nucleotide-binding</keyword>
<keyword evidence="4" id="KW-1278">Translocase</keyword>
<dbReference type="InterPro" id="IPR003439">
    <property type="entry name" value="ABC_transporter-like_ATP-bd"/>
</dbReference>
<dbReference type="PROSITE" id="PS00211">
    <property type="entry name" value="ABC_TRANSPORTER_1"/>
    <property type="match status" value="1"/>
</dbReference>
<dbReference type="GO" id="GO:0016887">
    <property type="term" value="F:ATP hydrolysis activity"/>
    <property type="evidence" value="ECO:0007669"/>
    <property type="project" value="InterPro"/>
</dbReference>
<evidence type="ECO:0000256" key="3">
    <source>
        <dbReference type="ARBA" id="ARBA00022840"/>
    </source>
</evidence>
<reference evidence="6 7" key="1">
    <citation type="journal article" date="2009" name="Stand. Genomic Sci.">
        <title>Complete genome sequence of Thermanaerovibrio acidaminovorans type strain (Su883).</title>
        <authorList>
            <person name="Chovatia M."/>
            <person name="Sikorski J."/>
            <person name="Schroder M."/>
            <person name="Lapidus A."/>
            <person name="Nolan M."/>
            <person name="Tice H."/>
            <person name="Glavina Del Rio T."/>
            <person name="Copeland A."/>
            <person name="Cheng J.F."/>
            <person name="Lucas S."/>
            <person name="Chen F."/>
            <person name="Bruce D."/>
            <person name="Goodwin L."/>
            <person name="Pitluck S."/>
            <person name="Ivanova N."/>
            <person name="Mavromatis K."/>
            <person name="Ovchinnikova G."/>
            <person name="Pati A."/>
            <person name="Chen A."/>
            <person name="Palaniappan K."/>
            <person name="Land M."/>
            <person name="Hauser L."/>
            <person name="Chang Y.J."/>
            <person name="Jeffries C.D."/>
            <person name="Chain P."/>
            <person name="Saunders E."/>
            <person name="Detter J.C."/>
            <person name="Brettin T."/>
            <person name="Rohde M."/>
            <person name="Goker M."/>
            <person name="Spring S."/>
            <person name="Bristow J."/>
            <person name="Markowitz V."/>
            <person name="Hugenholtz P."/>
            <person name="Kyrpides N.C."/>
            <person name="Klenk H.P."/>
            <person name="Eisen J.A."/>
        </authorList>
    </citation>
    <scope>NUCLEOTIDE SEQUENCE [LARGE SCALE GENOMIC DNA]</scope>
    <source>
        <strain evidence="7">ATCC 49978 / DSM 6589 / Su883</strain>
    </source>
</reference>
<gene>
    <name evidence="6" type="ordered locus">Taci_0527</name>
</gene>
<evidence type="ECO:0000313" key="7">
    <source>
        <dbReference type="Proteomes" id="UP000002030"/>
    </source>
</evidence>
<evidence type="ECO:0000313" key="6">
    <source>
        <dbReference type="EMBL" id="ACZ18763.1"/>
    </source>
</evidence>
<dbReference type="PANTHER" id="PTHR42794:SF1">
    <property type="entry name" value="HEMIN IMPORT ATP-BINDING PROTEIN HMUV"/>
    <property type="match status" value="1"/>
</dbReference>
<dbReference type="HOGENOM" id="CLU_000604_1_11_0"/>
<dbReference type="STRING" id="525903.Taci_0527"/>
<dbReference type="AlphaFoldDB" id="D1B910"/>
<keyword evidence="3" id="KW-0067">ATP-binding</keyword>
<evidence type="ECO:0000256" key="4">
    <source>
        <dbReference type="ARBA" id="ARBA00022967"/>
    </source>
</evidence>
<protein>
    <submittedName>
        <fullName evidence="6">ABC transporter related protein</fullName>
    </submittedName>
</protein>
<dbReference type="Proteomes" id="UP000002030">
    <property type="component" value="Chromosome"/>
</dbReference>
<evidence type="ECO:0000256" key="2">
    <source>
        <dbReference type="ARBA" id="ARBA00022741"/>
    </source>
</evidence>
<dbReference type="SMART" id="SM00382">
    <property type="entry name" value="AAA"/>
    <property type="match status" value="1"/>
</dbReference>
<evidence type="ECO:0000256" key="1">
    <source>
        <dbReference type="ARBA" id="ARBA00022448"/>
    </source>
</evidence>
<dbReference type="SUPFAM" id="SSF52540">
    <property type="entry name" value="P-loop containing nucleoside triphosphate hydrolases"/>
    <property type="match status" value="1"/>
</dbReference>
<evidence type="ECO:0000259" key="5">
    <source>
        <dbReference type="PROSITE" id="PS50893"/>
    </source>
</evidence>
<dbReference type="PROSITE" id="PS50893">
    <property type="entry name" value="ABC_TRANSPORTER_2"/>
    <property type="match status" value="1"/>
</dbReference>
<organism evidence="6 7">
    <name type="scientific">Thermanaerovibrio acidaminovorans (strain ATCC 49978 / DSM 6589 / Su883)</name>
    <name type="common">Selenomonas acidaminovorans</name>
    <dbReference type="NCBI Taxonomy" id="525903"/>
    <lineage>
        <taxon>Bacteria</taxon>
        <taxon>Thermotogati</taxon>
        <taxon>Synergistota</taxon>
        <taxon>Synergistia</taxon>
        <taxon>Synergistales</taxon>
        <taxon>Synergistaceae</taxon>
        <taxon>Thermanaerovibrio</taxon>
    </lineage>
</organism>
<keyword evidence="7" id="KW-1185">Reference proteome</keyword>
<dbReference type="eggNOG" id="COG1120">
    <property type="taxonomic scope" value="Bacteria"/>
</dbReference>
<accession>D1B910</accession>
<sequence length="252" mass="27878">MPLVLDNVTVRLGGRAVVDGVSVEVGEGITGIIGPNGSGKSSLMRALGGMVPFEGRISLDGVSLMDRNRRDWFKLVSLMPQSVRFDQPFTVRQAVLMGLYPLLGPFKPYGRREEAMADRVIREVGLEDLADRRVWDLSGGEAARVALARSMARDPRLLLLDEPTAALDPRHAMEVMDLLDRGWRGRYGLVVLHDVNLAMSWCSRVLVMRGGRVIASMDRGRPDLKALREAYQVEFVRLQGPRGTVAVMPVRS</sequence>
<dbReference type="OrthoDB" id="4131at2"/>